<dbReference type="GO" id="GO:0008017">
    <property type="term" value="F:microtubule binding"/>
    <property type="evidence" value="ECO:0007669"/>
    <property type="project" value="TreeGrafter"/>
</dbReference>
<evidence type="ECO:0000256" key="2">
    <source>
        <dbReference type="ARBA" id="ARBA00023134"/>
    </source>
</evidence>
<dbReference type="GO" id="GO:0005525">
    <property type="term" value="F:GTP binding"/>
    <property type="evidence" value="ECO:0007669"/>
    <property type="project" value="InterPro"/>
</dbReference>
<dbReference type="InterPro" id="IPR022812">
    <property type="entry name" value="Dynamin"/>
</dbReference>
<dbReference type="InterPro" id="IPR000375">
    <property type="entry name" value="Dynamin_stalk"/>
</dbReference>
<dbReference type="InterPro" id="IPR003130">
    <property type="entry name" value="GED"/>
</dbReference>
<dbReference type="AlphaFoldDB" id="A0A167KUM5"/>
<evidence type="ECO:0008006" key="8">
    <source>
        <dbReference type="Google" id="ProtNLM"/>
    </source>
</evidence>
<feature type="domain" description="GED" evidence="4">
    <location>
        <begin position="682"/>
        <end position="775"/>
    </location>
</feature>
<accession>A0A167KUM5</accession>
<dbReference type="STRING" id="1330018.A0A167KUM5"/>
<reference evidence="6 7" key="1">
    <citation type="journal article" date="2016" name="Mol. Biol. Evol.">
        <title>Comparative Genomics of Early-Diverging Mushroom-Forming Fungi Provides Insights into the Origins of Lignocellulose Decay Capabilities.</title>
        <authorList>
            <person name="Nagy L.G."/>
            <person name="Riley R."/>
            <person name="Tritt A."/>
            <person name="Adam C."/>
            <person name="Daum C."/>
            <person name="Floudas D."/>
            <person name="Sun H."/>
            <person name="Yadav J.S."/>
            <person name="Pangilinan J."/>
            <person name="Larsson K.H."/>
            <person name="Matsuura K."/>
            <person name="Barry K."/>
            <person name="Labutti K."/>
            <person name="Kuo R."/>
            <person name="Ohm R.A."/>
            <person name="Bhattacharya S.S."/>
            <person name="Shirouzu T."/>
            <person name="Yoshinaga Y."/>
            <person name="Martin F.M."/>
            <person name="Grigoriev I.V."/>
            <person name="Hibbett D.S."/>
        </authorList>
    </citation>
    <scope>NUCLEOTIDE SEQUENCE [LARGE SCALE GENOMIC DNA]</scope>
    <source>
        <strain evidence="6 7">TUFC12733</strain>
    </source>
</reference>
<sequence>MGDPDSMGDSDSVQIAKHSLSDISKTAFAEEKRKLLDVIDKIRDIGGNLIPQLPRIVVIGNQSAGKSSLIEAIARINVPRDIGTCTRCPSEIRLRSSDGKWKCSISLRIEYKDGEKLEDVDTIPFSKKIVDPSKVEVMIRRAQLAILSPSREFSLFLKGNLDKLASLRELPFSRNVICIEVSGSGLTDLTFVDLPVPRKGIISSVQDPADADLIELIKSMVREYLIGTSIILVAITMRDDIDNQAAILEARKADPDGTRTIGVLTKPDTLQEGEEEQWLPVVQNLKNSLRLGYYVTKQPSPAEIKDGITFDNVRQLEQTFFGSTEPWSRLPPTVCDCLGTPNFISSLSLLLTEAIKRALPGITEKITSNLQLVKEELVSMPDGPSNNPVGDMLQLCHRAYTQLEAYASGARGCISLLQQNKATFRNFKYDVRATAPIFVPWTAQEMGTASKTRVYSEPNFLLEGPVDKSDRQVMGLDKVRKSIASEMTRELPFSVPFSAKVSMMHIPVKEWPGLVGHCFDHVVPRVEKLCDDVLQKVFSQFEHRPVIGLIRELVKDTLSALRAKTREALDILLALEEYPNTQNDHYFTEVRSKLVAHYQEHRMQLKRKAPEPDDEDSEDSEDSDCSHEPPTKQPPTKAQKTEAGRSSDIQKALSYLRRLPEYSRIQEQDLGKMLPEDPYTQEIVVMAEARAYFQVAYKRIIDNVPHAIHRMFIHPLAKTLYDALISGLQLDTPEAAEKCDDYLQESTEVVLKRESLHSTKNRLEKAKAELRLIGL</sequence>
<dbReference type="SUPFAM" id="SSF52540">
    <property type="entry name" value="P-loop containing nucleoside triphosphate hydrolases"/>
    <property type="match status" value="1"/>
</dbReference>
<proteinExistence type="predicted"/>
<evidence type="ECO:0000259" key="5">
    <source>
        <dbReference type="PROSITE" id="PS51718"/>
    </source>
</evidence>
<dbReference type="PANTHER" id="PTHR11566:SF21">
    <property type="entry name" value="DYNAMIN RELATED PROTEIN 1, ISOFORM A"/>
    <property type="match status" value="1"/>
</dbReference>
<evidence type="ECO:0000256" key="3">
    <source>
        <dbReference type="SAM" id="MobiDB-lite"/>
    </source>
</evidence>
<keyword evidence="2" id="KW-0342">GTP-binding</keyword>
<dbReference type="GO" id="GO:0005874">
    <property type="term" value="C:microtubule"/>
    <property type="evidence" value="ECO:0007669"/>
    <property type="project" value="TreeGrafter"/>
</dbReference>
<dbReference type="OrthoDB" id="5061070at2759"/>
<dbReference type="GO" id="GO:0000266">
    <property type="term" value="P:mitochondrial fission"/>
    <property type="evidence" value="ECO:0007669"/>
    <property type="project" value="TreeGrafter"/>
</dbReference>
<dbReference type="GO" id="GO:0016020">
    <property type="term" value="C:membrane"/>
    <property type="evidence" value="ECO:0007669"/>
    <property type="project" value="TreeGrafter"/>
</dbReference>
<feature type="region of interest" description="Disordered" evidence="3">
    <location>
        <begin position="603"/>
        <end position="648"/>
    </location>
</feature>
<evidence type="ECO:0000313" key="7">
    <source>
        <dbReference type="Proteomes" id="UP000076738"/>
    </source>
</evidence>
<dbReference type="Pfam" id="PF00350">
    <property type="entry name" value="Dynamin_N"/>
    <property type="match status" value="1"/>
</dbReference>
<dbReference type="PRINTS" id="PR00195">
    <property type="entry name" value="DYNAMIN"/>
</dbReference>
<dbReference type="GO" id="GO:0005739">
    <property type="term" value="C:mitochondrion"/>
    <property type="evidence" value="ECO:0007669"/>
    <property type="project" value="TreeGrafter"/>
</dbReference>
<dbReference type="InterPro" id="IPR030381">
    <property type="entry name" value="G_DYNAMIN_dom"/>
</dbReference>
<dbReference type="InterPro" id="IPR001401">
    <property type="entry name" value="Dynamin_GTPase"/>
</dbReference>
<evidence type="ECO:0000256" key="1">
    <source>
        <dbReference type="ARBA" id="ARBA00022741"/>
    </source>
</evidence>
<dbReference type="GO" id="GO:0016559">
    <property type="term" value="P:peroxisome fission"/>
    <property type="evidence" value="ECO:0007669"/>
    <property type="project" value="TreeGrafter"/>
</dbReference>
<dbReference type="GO" id="GO:0006897">
    <property type="term" value="P:endocytosis"/>
    <property type="evidence" value="ECO:0007669"/>
    <property type="project" value="TreeGrafter"/>
</dbReference>
<dbReference type="InterPro" id="IPR020850">
    <property type="entry name" value="GED_dom"/>
</dbReference>
<dbReference type="InterPro" id="IPR045063">
    <property type="entry name" value="Dynamin_N"/>
</dbReference>
<name>A0A167KUM5_CALVF</name>
<feature type="domain" description="Dynamin-type G" evidence="5">
    <location>
        <begin position="50"/>
        <end position="360"/>
    </location>
</feature>
<keyword evidence="7" id="KW-1185">Reference proteome</keyword>
<keyword evidence="1" id="KW-0547">Nucleotide-binding</keyword>
<dbReference type="Pfam" id="PF02212">
    <property type="entry name" value="GED"/>
    <property type="match status" value="1"/>
</dbReference>
<gene>
    <name evidence="6" type="ORF">CALVIDRAFT_565135</name>
</gene>
<dbReference type="GO" id="GO:0048312">
    <property type="term" value="P:intracellular distribution of mitochondria"/>
    <property type="evidence" value="ECO:0007669"/>
    <property type="project" value="TreeGrafter"/>
</dbReference>
<dbReference type="Pfam" id="PF01031">
    <property type="entry name" value="Dynamin_M"/>
    <property type="match status" value="1"/>
</dbReference>
<dbReference type="PANTHER" id="PTHR11566">
    <property type="entry name" value="DYNAMIN"/>
    <property type="match status" value="1"/>
</dbReference>
<dbReference type="PROSITE" id="PS51718">
    <property type="entry name" value="G_DYNAMIN_2"/>
    <property type="match status" value="1"/>
</dbReference>
<dbReference type="EMBL" id="KV417291">
    <property type="protein sequence ID" value="KZO95026.1"/>
    <property type="molecule type" value="Genomic_DNA"/>
</dbReference>
<dbReference type="Gene3D" id="3.40.50.300">
    <property type="entry name" value="P-loop containing nucleotide triphosphate hydrolases"/>
    <property type="match status" value="1"/>
</dbReference>
<evidence type="ECO:0000259" key="4">
    <source>
        <dbReference type="PROSITE" id="PS51388"/>
    </source>
</evidence>
<evidence type="ECO:0000313" key="6">
    <source>
        <dbReference type="EMBL" id="KZO95026.1"/>
    </source>
</evidence>
<dbReference type="CDD" id="cd08771">
    <property type="entry name" value="DLP_1"/>
    <property type="match status" value="1"/>
</dbReference>
<dbReference type="InterPro" id="IPR027417">
    <property type="entry name" value="P-loop_NTPase"/>
</dbReference>
<dbReference type="GO" id="GO:0003924">
    <property type="term" value="F:GTPase activity"/>
    <property type="evidence" value="ECO:0007669"/>
    <property type="project" value="InterPro"/>
</dbReference>
<dbReference type="Gene3D" id="1.20.120.1240">
    <property type="entry name" value="Dynamin, middle domain"/>
    <property type="match status" value="1"/>
</dbReference>
<dbReference type="PROSITE" id="PS51388">
    <property type="entry name" value="GED"/>
    <property type="match status" value="1"/>
</dbReference>
<protein>
    <recommendedName>
        <fullName evidence="8">P-loop containing nucleoside triphosphate hydrolase protein</fullName>
    </recommendedName>
</protein>
<dbReference type="SMART" id="SM00053">
    <property type="entry name" value="DYNc"/>
    <property type="match status" value="1"/>
</dbReference>
<organism evidence="6 7">
    <name type="scientific">Calocera viscosa (strain TUFC12733)</name>
    <dbReference type="NCBI Taxonomy" id="1330018"/>
    <lineage>
        <taxon>Eukaryota</taxon>
        <taxon>Fungi</taxon>
        <taxon>Dikarya</taxon>
        <taxon>Basidiomycota</taxon>
        <taxon>Agaricomycotina</taxon>
        <taxon>Dacrymycetes</taxon>
        <taxon>Dacrymycetales</taxon>
        <taxon>Dacrymycetaceae</taxon>
        <taxon>Calocera</taxon>
    </lineage>
</organism>
<dbReference type="Proteomes" id="UP000076738">
    <property type="component" value="Unassembled WGS sequence"/>
</dbReference>
<feature type="compositionally biased region" description="Acidic residues" evidence="3">
    <location>
        <begin position="612"/>
        <end position="623"/>
    </location>
</feature>